<dbReference type="AlphaFoldDB" id="A0A6L9EHK9"/>
<name>A0A6L9EHK9_9FLAO</name>
<gene>
    <name evidence="4" type="ORF">GTQ38_19725</name>
</gene>
<proteinExistence type="predicted"/>
<feature type="domain" description="FecR protein" evidence="2">
    <location>
        <begin position="99"/>
        <end position="189"/>
    </location>
</feature>
<dbReference type="InterPro" id="IPR012373">
    <property type="entry name" value="Ferrdict_sens_TM"/>
</dbReference>
<sequence length="303" mass="33773">MKENYLAKWLNNELTEAELAEFEKTAEYATYKRIAEVSGELEAPEFHLAAAFEDIKKKQSQNTPKVVQLNPMRKVWRIAAAIAVIVVASYFYVNSMDETVSTQFAQRTEVVLPDASEVVLNADSEVSYSEKKWDQERNISLKGEAFFKVAKGKKFTVSTTDGTVAVLGTQFNVENRKGFFEVTCFEGLVSVTFNGKETKLPAGTSFMAIDGKVIPSEAPNTAAPSWINNESSFKSIPLAYVLDEFQRQYNVEVETENVDLGQLFTGTFSNTNINLALQSISTPSLIKFKLEGNKVLFYAEDAP</sequence>
<dbReference type="Gene3D" id="2.60.120.1440">
    <property type="match status" value="1"/>
</dbReference>
<protein>
    <submittedName>
        <fullName evidence="4">DUF4974 domain-containing protein</fullName>
    </submittedName>
</protein>
<feature type="transmembrane region" description="Helical" evidence="1">
    <location>
        <begin position="75"/>
        <end position="93"/>
    </location>
</feature>
<evidence type="ECO:0000313" key="5">
    <source>
        <dbReference type="Proteomes" id="UP000475249"/>
    </source>
</evidence>
<evidence type="ECO:0000259" key="2">
    <source>
        <dbReference type="Pfam" id="PF04773"/>
    </source>
</evidence>
<organism evidence="4 5">
    <name type="scientific">Poritiphilus flavus</name>
    <dbReference type="NCBI Taxonomy" id="2697053"/>
    <lineage>
        <taxon>Bacteria</taxon>
        <taxon>Pseudomonadati</taxon>
        <taxon>Bacteroidota</taxon>
        <taxon>Flavobacteriia</taxon>
        <taxon>Flavobacteriales</taxon>
        <taxon>Flavobacteriaceae</taxon>
        <taxon>Poritiphilus</taxon>
    </lineage>
</organism>
<keyword evidence="1" id="KW-0812">Transmembrane</keyword>
<reference evidence="4 5" key="1">
    <citation type="submission" date="2020-01" db="EMBL/GenBank/DDBJ databases">
        <title>Bacteria diversity of Porities sp.</title>
        <authorList>
            <person name="Wang G."/>
        </authorList>
    </citation>
    <scope>NUCLEOTIDE SEQUENCE [LARGE SCALE GENOMIC DNA]</scope>
    <source>
        <strain evidence="4 5">R33</strain>
    </source>
</reference>
<feature type="domain" description="Protein FecR C-terminal" evidence="3">
    <location>
        <begin position="232"/>
        <end position="296"/>
    </location>
</feature>
<keyword evidence="1" id="KW-1133">Transmembrane helix</keyword>
<dbReference type="PANTHER" id="PTHR30273">
    <property type="entry name" value="PERIPLASMIC SIGNAL SENSOR AND SIGMA FACTOR ACTIVATOR FECR-RELATED"/>
    <property type="match status" value="1"/>
</dbReference>
<keyword evidence="5" id="KW-1185">Reference proteome</keyword>
<dbReference type="GO" id="GO:0016989">
    <property type="term" value="F:sigma factor antagonist activity"/>
    <property type="evidence" value="ECO:0007669"/>
    <property type="project" value="TreeGrafter"/>
</dbReference>
<evidence type="ECO:0000313" key="4">
    <source>
        <dbReference type="EMBL" id="NAS14250.1"/>
    </source>
</evidence>
<keyword evidence="1" id="KW-0472">Membrane</keyword>
<dbReference type="InterPro" id="IPR032508">
    <property type="entry name" value="FecR_C"/>
</dbReference>
<dbReference type="Pfam" id="PF16344">
    <property type="entry name" value="FecR_C"/>
    <property type="match status" value="1"/>
</dbReference>
<evidence type="ECO:0000256" key="1">
    <source>
        <dbReference type="SAM" id="Phobius"/>
    </source>
</evidence>
<dbReference type="Gene3D" id="3.55.50.30">
    <property type="match status" value="1"/>
</dbReference>
<dbReference type="Proteomes" id="UP000475249">
    <property type="component" value="Unassembled WGS sequence"/>
</dbReference>
<dbReference type="PIRSF" id="PIRSF018266">
    <property type="entry name" value="FecR"/>
    <property type="match status" value="1"/>
</dbReference>
<accession>A0A6L9EHK9</accession>
<comment type="caution">
    <text evidence="4">The sequence shown here is derived from an EMBL/GenBank/DDBJ whole genome shotgun (WGS) entry which is preliminary data.</text>
</comment>
<evidence type="ECO:0000259" key="3">
    <source>
        <dbReference type="Pfam" id="PF16344"/>
    </source>
</evidence>
<dbReference type="InterPro" id="IPR006860">
    <property type="entry name" value="FecR"/>
</dbReference>
<dbReference type="Pfam" id="PF04773">
    <property type="entry name" value="FecR"/>
    <property type="match status" value="1"/>
</dbReference>
<dbReference type="PANTHER" id="PTHR30273:SF2">
    <property type="entry name" value="PROTEIN FECR"/>
    <property type="match status" value="1"/>
</dbReference>
<dbReference type="EMBL" id="WXYO01000009">
    <property type="protein sequence ID" value="NAS14250.1"/>
    <property type="molecule type" value="Genomic_DNA"/>
</dbReference>
<dbReference type="RefSeq" id="WP_161437295.1">
    <property type="nucleotide sequence ID" value="NZ_WXYO01000009.1"/>
</dbReference>